<dbReference type="AlphaFoldDB" id="A0A4R2REU0"/>
<dbReference type="RefSeq" id="WP_131920647.1">
    <property type="nucleotide sequence ID" value="NZ_JAOQNU010000040.1"/>
</dbReference>
<comment type="catalytic activity">
    <reaction evidence="7">
        <text>pseudouridine(1915) in 23S rRNA + S-adenosyl-L-methionine = N(3)-methylpseudouridine(1915) in 23S rRNA + S-adenosyl-L-homocysteine + H(+)</text>
        <dbReference type="Rhea" id="RHEA:42752"/>
        <dbReference type="Rhea" id="RHEA-COMP:10221"/>
        <dbReference type="Rhea" id="RHEA-COMP:10222"/>
        <dbReference type="ChEBI" id="CHEBI:15378"/>
        <dbReference type="ChEBI" id="CHEBI:57856"/>
        <dbReference type="ChEBI" id="CHEBI:59789"/>
        <dbReference type="ChEBI" id="CHEBI:65314"/>
        <dbReference type="ChEBI" id="CHEBI:74486"/>
        <dbReference type="EC" id="2.1.1.177"/>
    </reaction>
</comment>
<evidence type="ECO:0000256" key="2">
    <source>
        <dbReference type="ARBA" id="ARBA00022552"/>
    </source>
</evidence>
<keyword evidence="9" id="KW-1185">Reference proteome</keyword>
<keyword evidence="3 7" id="KW-0489">Methyltransferase</keyword>
<keyword evidence="4 7" id="KW-0808">Transferase</keyword>
<organism evidence="8 9">
    <name type="scientific">Heliophilum fasciatum</name>
    <dbReference type="NCBI Taxonomy" id="35700"/>
    <lineage>
        <taxon>Bacteria</taxon>
        <taxon>Bacillati</taxon>
        <taxon>Bacillota</taxon>
        <taxon>Clostridia</taxon>
        <taxon>Eubacteriales</taxon>
        <taxon>Heliobacteriaceae</taxon>
        <taxon>Heliophilum</taxon>
    </lineage>
</organism>
<gene>
    <name evidence="7" type="primary">rlmH</name>
    <name evidence="8" type="ORF">EDD73_13411</name>
</gene>
<comment type="subcellular location">
    <subcellularLocation>
        <location evidence="7">Cytoplasm</location>
    </subcellularLocation>
</comment>
<comment type="caution">
    <text evidence="8">The sequence shown here is derived from an EMBL/GenBank/DDBJ whole genome shotgun (WGS) entry which is preliminary data.</text>
</comment>
<dbReference type="HAMAP" id="MF_00658">
    <property type="entry name" value="23SrRNA_methyltr_H"/>
    <property type="match status" value="1"/>
</dbReference>
<comment type="similarity">
    <text evidence="6 7">Belongs to the RNA methyltransferase RlmH family.</text>
</comment>
<reference evidence="8 9" key="1">
    <citation type="submission" date="2019-03" db="EMBL/GenBank/DDBJ databases">
        <title>Genomic Encyclopedia of Type Strains, Phase IV (KMG-IV): sequencing the most valuable type-strain genomes for metagenomic binning, comparative biology and taxonomic classification.</title>
        <authorList>
            <person name="Goeker M."/>
        </authorList>
    </citation>
    <scope>NUCLEOTIDE SEQUENCE [LARGE SCALE GENOMIC DNA]</scope>
    <source>
        <strain evidence="8 9">DSM 11170</strain>
    </source>
</reference>
<dbReference type="Gene3D" id="3.40.1280.10">
    <property type="match status" value="1"/>
</dbReference>
<evidence type="ECO:0000256" key="5">
    <source>
        <dbReference type="ARBA" id="ARBA00022691"/>
    </source>
</evidence>
<evidence type="ECO:0000256" key="4">
    <source>
        <dbReference type="ARBA" id="ARBA00022679"/>
    </source>
</evidence>
<dbReference type="InterPro" id="IPR029028">
    <property type="entry name" value="Alpha/beta_knot_MTases"/>
</dbReference>
<keyword evidence="2 7" id="KW-0698">rRNA processing</keyword>
<dbReference type="PANTHER" id="PTHR33603">
    <property type="entry name" value="METHYLTRANSFERASE"/>
    <property type="match status" value="1"/>
</dbReference>
<evidence type="ECO:0000256" key="7">
    <source>
        <dbReference type="HAMAP-Rule" id="MF_00658"/>
    </source>
</evidence>
<dbReference type="InterPro" id="IPR003742">
    <property type="entry name" value="RlmH-like"/>
</dbReference>
<protein>
    <recommendedName>
        <fullName evidence="7">Ribosomal RNA large subunit methyltransferase H</fullName>
        <ecNumber evidence="7">2.1.1.177</ecNumber>
    </recommendedName>
    <alternativeName>
        <fullName evidence="7">23S rRNA (pseudouridine1915-N3)-methyltransferase</fullName>
    </alternativeName>
    <alternativeName>
        <fullName evidence="7">23S rRNA m3Psi1915 methyltransferase</fullName>
    </alternativeName>
    <alternativeName>
        <fullName evidence="7">rRNA (pseudouridine-N3-)-methyltransferase RlmH</fullName>
    </alternativeName>
</protein>
<dbReference type="CDD" id="cd18081">
    <property type="entry name" value="RlmH-like"/>
    <property type="match status" value="1"/>
</dbReference>
<dbReference type="Proteomes" id="UP000294813">
    <property type="component" value="Unassembled WGS sequence"/>
</dbReference>
<comment type="subunit">
    <text evidence="7">Homodimer.</text>
</comment>
<comment type="function">
    <text evidence="7">Specifically methylates the pseudouridine at position 1915 (m3Psi1915) in 23S rRNA.</text>
</comment>
<feature type="binding site" evidence="7">
    <location>
        <begin position="148"/>
        <end position="153"/>
    </location>
    <ligand>
        <name>S-adenosyl-L-methionine</name>
        <dbReference type="ChEBI" id="CHEBI:59789"/>
    </ligand>
</feature>
<accession>A0A4R2REU0</accession>
<keyword evidence="1 7" id="KW-0963">Cytoplasm</keyword>
<name>A0A4R2REU0_9FIRM</name>
<dbReference type="PIRSF" id="PIRSF004505">
    <property type="entry name" value="MT_bac"/>
    <property type="match status" value="1"/>
</dbReference>
<dbReference type="EC" id="2.1.1.177" evidence="7"/>
<dbReference type="GO" id="GO:0005737">
    <property type="term" value="C:cytoplasm"/>
    <property type="evidence" value="ECO:0007669"/>
    <property type="project" value="UniProtKB-SubCell"/>
</dbReference>
<dbReference type="PANTHER" id="PTHR33603:SF1">
    <property type="entry name" value="RIBOSOMAL RNA LARGE SUBUNIT METHYLTRANSFERASE H"/>
    <property type="match status" value="1"/>
</dbReference>
<dbReference type="OrthoDB" id="9806643at2"/>
<evidence type="ECO:0000313" key="9">
    <source>
        <dbReference type="Proteomes" id="UP000294813"/>
    </source>
</evidence>
<sequence length="180" mass="19363">MRIRLVAVGKIKEKYLHEGLREYTKRLGAYARFEAIEVADEKVPDQPSPAEAEAIKAKEGSRLLAAAGFDAGGTGKAGKASGSMAARSGAGTIGVALDLRGAMWSSEDLAKHLAEWGLYGTSSVVFFIGGTLGLSDEVLAACKYRWCLSKLTFPHQLARLVVLEQVYRGFKIGAGETYHR</sequence>
<dbReference type="InterPro" id="IPR029026">
    <property type="entry name" value="tRNA_m1G_MTases_N"/>
</dbReference>
<evidence type="ECO:0000313" key="8">
    <source>
        <dbReference type="EMBL" id="TCP60779.1"/>
    </source>
</evidence>
<dbReference type="GO" id="GO:0070038">
    <property type="term" value="F:rRNA (pseudouridine-N3-)-methyltransferase activity"/>
    <property type="evidence" value="ECO:0007669"/>
    <property type="project" value="UniProtKB-UniRule"/>
</dbReference>
<evidence type="ECO:0000256" key="6">
    <source>
        <dbReference type="ARBA" id="ARBA00038303"/>
    </source>
</evidence>
<evidence type="ECO:0000256" key="3">
    <source>
        <dbReference type="ARBA" id="ARBA00022603"/>
    </source>
</evidence>
<dbReference type="EMBL" id="SLXT01000034">
    <property type="protein sequence ID" value="TCP60779.1"/>
    <property type="molecule type" value="Genomic_DNA"/>
</dbReference>
<evidence type="ECO:0000256" key="1">
    <source>
        <dbReference type="ARBA" id="ARBA00022490"/>
    </source>
</evidence>
<dbReference type="Pfam" id="PF02590">
    <property type="entry name" value="SPOUT_MTase"/>
    <property type="match status" value="1"/>
</dbReference>
<feature type="binding site" evidence="7">
    <location>
        <position position="97"/>
    </location>
    <ligand>
        <name>S-adenosyl-L-methionine</name>
        <dbReference type="ChEBI" id="CHEBI:59789"/>
    </ligand>
</feature>
<feature type="binding site" evidence="7">
    <location>
        <position position="129"/>
    </location>
    <ligand>
        <name>S-adenosyl-L-methionine</name>
        <dbReference type="ChEBI" id="CHEBI:59789"/>
    </ligand>
</feature>
<proteinExistence type="inferred from homology"/>
<dbReference type="SUPFAM" id="SSF75217">
    <property type="entry name" value="alpha/beta knot"/>
    <property type="match status" value="1"/>
</dbReference>
<keyword evidence="5 7" id="KW-0949">S-adenosyl-L-methionine</keyword>